<dbReference type="OrthoDB" id="9808602at2"/>
<feature type="transmembrane region" description="Helical" evidence="2">
    <location>
        <begin position="12"/>
        <end position="35"/>
    </location>
</feature>
<keyword evidence="2" id="KW-1133">Transmembrane helix</keyword>
<evidence type="ECO:0000313" key="4">
    <source>
        <dbReference type="EMBL" id="AGA76363.1"/>
    </source>
</evidence>
<evidence type="ECO:0000256" key="2">
    <source>
        <dbReference type="SAM" id="Phobius"/>
    </source>
</evidence>
<dbReference type="Pfam" id="PF02397">
    <property type="entry name" value="Bac_transf"/>
    <property type="match status" value="1"/>
</dbReference>
<accession>L0FTJ1</accession>
<dbReference type="PANTHER" id="PTHR30576">
    <property type="entry name" value="COLANIC BIOSYNTHESIS UDP-GLUCOSE LIPID CARRIER TRANSFERASE"/>
    <property type="match status" value="1"/>
</dbReference>
<name>L0FTJ1_ECHVK</name>
<gene>
    <name evidence="4" type="ordered locus">Echvi_0061</name>
</gene>
<dbReference type="STRING" id="926556.Echvi_0061"/>
<dbReference type="AlphaFoldDB" id="L0FTJ1"/>
<dbReference type="InterPro" id="IPR003362">
    <property type="entry name" value="Bact_transf"/>
</dbReference>
<dbReference type="GO" id="GO:0016780">
    <property type="term" value="F:phosphotransferase activity, for other substituted phosphate groups"/>
    <property type="evidence" value="ECO:0007669"/>
    <property type="project" value="TreeGrafter"/>
</dbReference>
<keyword evidence="4" id="KW-0808">Transferase</keyword>
<dbReference type="eggNOG" id="COG2148">
    <property type="taxonomic scope" value="Bacteria"/>
</dbReference>
<keyword evidence="2" id="KW-0472">Membrane</keyword>
<organism evidence="4 5">
    <name type="scientific">Echinicola vietnamensis (strain DSM 17526 / LMG 23754 / KMM 6221)</name>
    <dbReference type="NCBI Taxonomy" id="926556"/>
    <lineage>
        <taxon>Bacteria</taxon>
        <taxon>Pseudomonadati</taxon>
        <taxon>Bacteroidota</taxon>
        <taxon>Cytophagia</taxon>
        <taxon>Cytophagales</taxon>
        <taxon>Cyclobacteriaceae</taxon>
        <taxon>Echinicola</taxon>
    </lineage>
</organism>
<keyword evidence="5" id="KW-1185">Reference proteome</keyword>
<reference evidence="5" key="1">
    <citation type="submission" date="2012-02" db="EMBL/GenBank/DDBJ databases">
        <title>The complete genome of Echinicola vietnamensis DSM 17526.</title>
        <authorList>
            <person name="Lucas S."/>
            <person name="Copeland A."/>
            <person name="Lapidus A."/>
            <person name="Glavina del Rio T."/>
            <person name="Dalin E."/>
            <person name="Tice H."/>
            <person name="Bruce D."/>
            <person name="Goodwin L."/>
            <person name="Pitluck S."/>
            <person name="Peters L."/>
            <person name="Ovchinnikova G."/>
            <person name="Teshima H."/>
            <person name="Kyrpides N."/>
            <person name="Mavromatis K."/>
            <person name="Ivanova N."/>
            <person name="Brettin T."/>
            <person name="Detter J.C."/>
            <person name="Han C."/>
            <person name="Larimer F."/>
            <person name="Land M."/>
            <person name="Hauser L."/>
            <person name="Markowitz V."/>
            <person name="Cheng J.-F."/>
            <person name="Hugenholtz P."/>
            <person name="Woyke T."/>
            <person name="Wu D."/>
            <person name="Brambilla E."/>
            <person name="Klenk H.-P."/>
            <person name="Eisen J.A."/>
        </authorList>
    </citation>
    <scope>NUCLEOTIDE SEQUENCE [LARGE SCALE GENOMIC DNA]</scope>
    <source>
        <strain evidence="5">DSM 17526 / LMG 23754 / KMM 6221</strain>
    </source>
</reference>
<sequence length="200" mass="22928">MYRRILKPSIDLLVGWSGLILSLPLLIPLSVILAIDFKGNPFFVQDRIGKGGKIFKIFKLRTMKDIVQSNGDLLPDKERLTLLGRWLRKASLDELPQFLNVALGDMSLIGPRPLLVDYLPLYSKEESKRHAVKPGITGLAQVNGRNTISWKEKFAYDLEYVNRISFKLDVRILVKSVRKPFDVKDVYTEEEYVAPFRGHE</sequence>
<dbReference type="HOGENOM" id="CLU_024920_1_4_10"/>
<dbReference type="PATRIC" id="fig|926556.3.peg.62"/>
<protein>
    <submittedName>
        <fullName evidence="4">Glycosyl transferase possibly involved in lipopolysaccharide synthesis</fullName>
    </submittedName>
</protein>
<comment type="similarity">
    <text evidence="1">Belongs to the bacterial sugar transferase family.</text>
</comment>
<dbReference type="Proteomes" id="UP000010796">
    <property type="component" value="Chromosome"/>
</dbReference>
<keyword evidence="2" id="KW-0812">Transmembrane</keyword>
<evidence type="ECO:0000259" key="3">
    <source>
        <dbReference type="Pfam" id="PF02397"/>
    </source>
</evidence>
<feature type="domain" description="Bacterial sugar transferase" evidence="3">
    <location>
        <begin position="7"/>
        <end position="179"/>
    </location>
</feature>
<dbReference type="EMBL" id="CP003346">
    <property type="protein sequence ID" value="AGA76363.1"/>
    <property type="molecule type" value="Genomic_DNA"/>
</dbReference>
<evidence type="ECO:0000256" key="1">
    <source>
        <dbReference type="ARBA" id="ARBA00006464"/>
    </source>
</evidence>
<proteinExistence type="inferred from homology"/>
<dbReference type="PANTHER" id="PTHR30576:SF8">
    <property type="entry name" value="UNDECAPRENYL-PHOSPHATE GALACTOSE PHOSPHOTRANSFERASE"/>
    <property type="match status" value="1"/>
</dbReference>
<evidence type="ECO:0000313" key="5">
    <source>
        <dbReference type="Proteomes" id="UP000010796"/>
    </source>
</evidence>
<dbReference type="RefSeq" id="WP_015263931.1">
    <property type="nucleotide sequence ID" value="NC_019904.1"/>
</dbReference>
<dbReference type="KEGG" id="evi:Echvi_0061"/>